<gene>
    <name evidence="2" type="ORF">CEXT_182441</name>
</gene>
<keyword evidence="3" id="KW-1185">Reference proteome</keyword>
<sequence>MEKSEARGPKLRSLYTKGGNKGERNSRRDDFREENGKVTRCSCSKRGIIWVHPHNDVGSTRTPEAGILCGTN</sequence>
<dbReference type="AlphaFoldDB" id="A0AAV4MC22"/>
<accession>A0AAV4MC22</accession>
<dbReference type="Proteomes" id="UP001054945">
    <property type="component" value="Unassembled WGS sequence"/>
</dbReference>
<comment type="caution">
    <text evidence="2">The sequence shown here is derived from an EMBL/GenBank/DDBJ whole genome shotgun (WGS) entry which is preliminary data.</text>
</comment>
<evidence type="ECO:0000313" key="2">
    <source>
        <dbReference type="EMBL" id="GIX69559.1"/>
    </source>
</evidence>
<proteinExistence type="predicted"/>
<feature type="compositionally biased region" description="Basic and acidic residues" evidence="1">
    <location>
        <begin position="20"/>
        <end position="37"/>
    </location>
</feature>
<protein>
    <submittedName>
        <fullName evidence="2">Uncharacterized protein</fullName>
    </submittedName>
</protein>
<feature type="region of interest" description="Disordered" evidence="1">
    <location>
        <begin position="53"/>
        <end position="72"/>
    </location>
</feature>
<reference evidence="2 3" key="1">
    <citation type="submission" date="2021-06" db="EMBL/GenBank/DDBJ databases">
        <title>Caerostris extrusa draft genome.</title>
        <authorList>
            <person name="Kono N."/>
            <person name="Arakawa K."/>
        </authorList>
    </citation>
    <scope>NUCLEOTIDE SEQUENCE [LARGE SCALE GENOMIC DNA]</scope>
</reference>
<dbReference type="EMBL" id="BPLR01019596">
    <property type="protein sequence ID" value="GIX69559.1"/>
    <property type="molecule type" value="Genomic_DNA"/>
</dbReference>
<evidence type="ECO:0000256" key="1">
    <source>
        <dbReference type="SAM" id="MobiDB-lite"/>
    </source>
</evidence>
<feature type="region of interest" description="Disordered" evidence="1">
    <location>
        <begin position="1"/>
        <end position="38"/>
    </location>
</feature>
<organism evidence="2 3">
    <name type="scientific">Caerostris extrusa</name>
    <name type="common">Bark spider</name>
    <name type="synonym">Caerostris bankana</name>
    <dbReference type="NCBI Taxonomy" id="172846"/>
    <lineage>
        <taxon>Eukaryota</taxon>
        <taxon>Metazoa</taxon>
        <taxon>Ecdysozoa</taxon>
        <taxon>Arthropoda</taxon>
        <taxon>Chelicerata</taxon>
        <taxon>Arachnida</taxon>
        <taxon>Araneae</taxon>
        <taxon>Araneomorphae</taxon>
        <taxon>Entelegynae</taxon>
        <taxon>Araneoidea</taxon>
        <taxon>Araneidae</taxon>
        <taxon>Caerostris</taxon>
    </lineage>
</organism>
<evidence type="ECO:0000313" key="3">
    <source>
        <dbReference type="Proteomes" id="UP001054945"/>
    </source>
</evidence>
<name>A0AAV4MC22_CAEEX</name>